<proteinExistence type="predicted"/>
<accession>A0A9Q0M186</accession>
<keyword evidence="1" id="KW-0547">Nucleotide-binding</keyword>
<dbReference type="AlphaFoldDB" id="A0A9Q0M186"/>
<evidence type="ECO:0000313" key="3">
    <source>
        <dbReference type="EMBL" id="KAJ6217199.1"/>
    </source>
</evidence>
<comment type="caution">
    <text evidence="3">The sequence shown here is derived from an EMBL/GenBank/DDBJ whole genome shotgun (WGS) entry which is preliminary data.</text>
</comment>
<feature type="domain" description="Protein kinase" evidence="2">
    <location>
        <begin position="86"/>
        <end position="398"/>
    </location>
</feature>
<dbReference type="Gene3D" id="3.30.200.20">
    <property type="entry name" value="Phosphorylase Kinase, domain 1"/>
    <property type="match status" value="1"/>
</dbReference>
<reference evidence="3" key="1">
    <citation type="submission" date="2022-12" db="EMBL/GenBank/DDBJ databases">
        <title>Genome assemblies of Blomia tropicalis.</title>
        <authorList>
            <person name="Cui Y."/>
        </authorList>
    </citation>
    <scope>NUCLEOTIDE SEQUENCE</scope>
    <source>
        <tissue evidence="3">Adult mites</tissue>
    </source>
</reference>
<dbReference type="PANTHER" id="PTHR44167:SF24">
    <property type="entry name" value="SERINE_THREONINE-PROTEIN KINASE CHK2"/>
    <property type="match status" value="1"/>
</dbReference>
<keyword evidence="4" id="KW-1185">Reference proteome</keyword>
<dbReference type="SUPFAM" id="SSF56112">
    <property type="entry name" value="Protein kinase-like (PK-like)"/>
    <property type="match status" value="1"/>
</dbReference>
<dbReference type="PANTHER" id="PTHR44167">
    <property type="entry name" value="OVARIAN-SPECIFIC SERINE/THREONINE-PROTEIN KINASE LOK-RELATED"/>
    <property type="match status" value="1"/>
</dbReference>
<evidence type="ECO:0000256" key="1">
    <source>
        <dbReference type="PROSITE-ProRule" id="PRU10141"/>
    </source>
</evidence>
<dbReference type="PROSITE" id="PS00107">
    <property type="entry name" value="PROTEIN_KINASE_ATP"/>
    <property type="match status" value="1"/>
</dbReference>
<gene>
    <name evidence="3" type="ORF">RDWZM_008356</name>
</gene>
<dbReference type="GO" id="GO:0005524">
    <property type="term" value="F:ATP binding"/>
    <property type="evidence" value="ECO:0007669"/>
    <property type="project" value="UniProtKB-UniRule"/>
</dbReference>
<dbReference type="InterPro" id="IPR000719">
    <property type="entry name" value="Prot_kinase_dom"/>
</dbReference>
<dbReference type="GO" id="GO:0004674">
    <property type="term" value="F:protein serine/threonine kinase activity"/>
    <property type="evidence" value="ECO:0007669"/>
    <property type="project" value="TreeGrafter"/>
</dbReference>
<organism evidence="3 4">
    <name type="scientific">Blomia tropicalis</name>
    <name type="common">Mite</name>
    <dbReference type="NCBI Taxonomy" id="40697"/>
    <lineage>
        <taxon>Eukaryota</taxon>
        <taxon>Metazoa</taxon>
        <taxon>Ecdysozoa</taxon>
        <taxon>Arthropoda</taxon>
        <taxon>Chelicerata</taxon>
        <taxon>Arachnida</taxon>
        <taxon>Acari</taxon>
        <taxon>Acariformes</taxon>
        <taxon>Sarcoptiformes</taxon>
        <taxon>Astigmata</taxon>
        <taxon>Glycyphagoidea</taxon>
        <taxon>Echimyopodidae</taxon>
        <taxon>Blomia</taxon>
    </lineage>
</organism>
<dbReference type="InterPro" id="IPR017441">
    <property type="entry name" value="Protein_kinase_ATP_BS"/>
</dbReference>
<dbReference type="InterPro" id="IPR011009">
    <property type="entry name" value="Kinase-like_dom_sf"/>
</dbReference>
<keyword evidence="1" id="KW-0067">ATP-binding</keyword>
<sequence>MFSKFTNKLVQRIRSLKTERSVSQHPNRDKNFNIVKSFDNVFDDFKFDFVDDEAYESQRFDCPINHIKDIIDINDSKRLIRHEMQYTHLKELGTGNFGTVFKVRAKVDDSSHTKEVACKVFNFGCNWNSNKASFTEKFESFQVEGRIQQIGLVHEHIRRYYNVYQIYCSTPDSVDNFNLIKLDHDGKLPDNQYKLIQAGILMELVHSTLYEWMINHNIEKFSEMQAKEAFFQIGKALTYLHEEHNLCHNDLKMDNIGIEADLGLEQLPKLKLLDFGISKRYSKKLYEEAVEQSKLITIEKPMLSDSKPRQFKSGVTPFSHLISGNAFLCESYLFANLIIMMLSVNINETAMDIEFIRNQFIHCHQLKDSRFKAVLVQMSEPDKQKRVTVKWGLEQLTK</sequence>
<dbReference type="SMART" id="SM00220">
    <property type="entry name" value="S_TKc"/>
    <property type="match status" value="1"/>
</dbReference>
<name>A0A9Q0M186_BLOTA</name>
<dbReference type="GO" id="GO:0005634">
    <property type="term" value="C:nucleus"/>
    <property type="evidence" value="ECO:0007669"/>
    <property type="project" value="TreeGrafter"/>
</dbReference>
<dbReference type="PROSITE" id="PS50011">
    <property type="entry name" value="PROTEIN_KINASE_DOM"/>
    <property type="match status" value="1"/>
</dbReference>
<dbReference type="Gene3D" id="1.10.510.10">
    <property type="entry name" value="Transferase(Phosphotransferase) domain 1"/>
    <property type="match status" value="1"/>
</dbReference>
<feature type="binding site" evidence="1">
    <location>
        <position position="119"/>
    </location>
    <ligand>
        <name>ATP</name>
        <dbReference type="ChEBI" id="CHEBI:30616"/>
    </ligand>
</feature>
<dbReference type="Pfam" id="PF00069">
    <property type="entry name" value="Pkinase"/>
    <property type="match status" value="1"/>
</dbReference>
<dbReference type="Proteomes" id="UP001142055">
    <property type="component" value="Chromosome 3"/>
</dbReference>
<evidence type="ECO:0000313" key="4">
    <source>
        <dbReference type="Proteomes" id="UP001142055"/>
    </source>
</evidence>
<protein>
    <recommendedName>
        <fullName evidence="2">Protein kinase domain-containing protein</fullName>
    </recommendedName>
</protein>
<evidence type="ECO:0000259" key="2">
    <source>
        <dbReference type="PROSITE" id="PS50011"/>
    </source>
</evidence>
<dbReference type="GO" id="GO:0044773">
    <property type="term" value="P:mitotic DNA damage checkpoint signaling"/>
    <property type="evidence" value="ECO:0007669"/>
    <property type="project" value="TreeGrafter"/>
</dbReference>
<dbReference type="EMBL" id="JAPWDV010000003">
    <property type="protein sequence ID" value="KAJ6217199.1"/>
    <property type="molecule type" value="Genomic_DNA"/>
</dbReference>